<dbReference type="OrthoDB" id="6693943at2"/>
<keyword evidence="3" id="KW-1185">Reference proteome</keyword>
<evidence type="ECO:0000259" key="1">
    <source>
        <dbReference type="PROSITE" id="PS50943"/>
    </source>
</evidence>
<dbReference type="InterPro" id="IPR001387">
    <property type="entry name" value="Cro/C1-type_HTH"/>
</dbReference>
<gene>
    <name evidence="2" type="ORF">BFG52_01345</name>
</gene>
<feature type="domain" description="HTH cro/C1-type" evidence="1">
    <location>
        <begin position="16"/>
        <end position="69"/>
    </location>
</feature>
<dbReference type="RefSeq" id="WP_067551575.1">
    <property type="nucleotide sequence ID" value="NZ_CP016895.1"/>
</dbReference>
<dbReference type="GO" id="GO:0003677">
    <property type="term" value="F:DNA binding"/>
    <property type="evidence" value="ECO:0007669"/>
    <property type="project" value="InterPro"/>
</dbReference>
<accession>A0A1B2LW21</accession>
<dbReference type="Proteomes" id="UP000093391">
    <property type="component" value="Chromosome"/>
</dbReference>
<dbReference type="EMBL" id="CP016895">
    <property type="protein sequence ID" value="AOA57127.1"/>
    <property type="molecule type" value="Genomic_DNA"/>
</dbReference>
<name>A0A1B2LW21_9GAMM</name>
<dbReference type="AlphaFoldDB" id="A0A1B2LW21"/>
<dbReference type="SMART" id="SM00530">
    <property type="entry name" value="HTH_XRE"/>
    <property type="match status" value="1"/>
</dbReference>
<dbReference type="InterPro" id="IPR010982">
    <property type="entry name" value="Lambda_DNA-bd_dom_sf"/>
</dbReference>
<evidence type="ECO:0000313" key="2">
    <source>
        <dbReference type="EMBL" id="AOA57127.1"/>
    </source>
</evidence>
<dbReference type="CDD" id="cd00093">
    <property type="entry name" value="HTH_XRE"/>
    <property type="match status" value="1"/>
</dbReference>
<dbReference type="KEGG" id="ala:BFG52_01345"/>
<protein>
    <recommendedName>
        <fullName evidence="1">HTH cro/C1-type domain-containing protein</fullName>
    </recommendedName>
</protein>
<sequence length="144" mass="15872">MDKQDEDLIVDGIKRIKQLIQDKNLKQLDLSGALDVSKKTVAQWLQESNSQSAQHLVELARLIGRSEQVGTTTKKNDAATPHSAVQASDLDHTAVTDLKTNVDLTVVPVEQLLAEIKQRYHALNLKADIQIHVSPLEGGFVSQD</sequence>
<proteinExistence type="predicted"/>
<dbReference type="PROSITE" id="PS50943">
    <property type="entry name" value="HTH_CROC1"/>
    <property type="match status" value="1"/>
</dbReference>
<dbReference type="SUPFAM" id="SSF47413">
    <property type="entry name" value="lambda repressor-like DNA-binding domains"/>
    <property type="match status" value="1"/>
</dbReference>
<reference evidence="2 3" key="1">
    <citation type="submission" date="2016-08" db="EMBL/GenBank/DDBJ databases">
        <authorList>
            <person name="Seilhamer J.J."/>
        </authorList>
    </citation>
    <scope>NUCLEOTIDE SEQUENCE [LARGE SCALE GENOMIC DNA]</scope>
    <source>
        <strain evidence="2 3">BRTC-1</strain>
    </source>
</reference>
<dbReference type="Gene3D" id="1.10.260.40">
    <property type="entry name" value="lambda repressor-like DNA-binding domains"/>
    <property type="match status" value="1"/>
</dbReference>
<evidence type="ECO:0000313" key="3">
    <source>
        <dbReference type="Proteomes" id="UP000093391"/>
    </source>
</evidence>
<dbReference type="Pfam" id="PF01381">
    <property type="entry name" value="HTH_3"/>
    <property type="match status" value="1"/>
</dbReference>
<organism evidence="2 3">
    <name type="scientific">Acinetobacter larvae</name>
    <dbReference type="NCBI Taxonomy" id="1789224"/>
    <lineage>
        <taxon>Bacteria</taxon>
        <taxon>Pseudomonadati</taxon>
        <taxon>Pseudomonadota</taxon>
        <taxon>Gammaproteobacteria</taxon>
        <taxon>Moraxellales</taxon>
        <taxon>Moraxellaceae</taxon>
        <taxon>Acinetobacter</taxon>
    </lineage>
</organism>